<evidence type="ECO:0000313" key="1">
    <source>
        <dbReference type="EMBL" id="KAF6152773.1"/>
    </source>
</evidence>
<name>A0A7J7MCZ7_9MAGN</name>
<keyword evidence="2" id="KW-1185">Reference proteome</keyword>
<dbReference type="EMBL" id="JACGCM010001609">
    <property type="protein sequence ID" value="KAF6152773.1"/>
    <property type="molecule type" value="Genomic_DNA"/>
</dbReference>
<sequence>MNEHGERLQCYFHPKEVLVGVCAFCLKERLLILASKQRHPTFSKDAKSSSSSSLSFSKIFALRSFLHRLQFRHTKHEEYPDHDTASTSQEDSFISIKFEDNGVASWDKKSKVLVKPIKKSVNHTLNKDSKTVKSTVVEHVTMHEGLQWRKRIGQLFQVIRRKKSTKANVGSKVGGVKVRKGWMRSLTKRRTME</sequence>
<dbReference type="PANTHER" id="PTHR35995:SF1">
    <property type="entry name" value="OS04G0690500 PROTEIN"/>
    <property type="match status" value="1"/>
</dbReference>
<dbReference type="Pfam" id="PF05340">
    <property type="entry name" value="DUF740"/>
    <property type="match status" value="1"/>
</dbReference>
<comment type="caution">
    <text evidence="1">The sequence shown here is derived from an EMBL/GenBank/DDBJ whole genome shotgun (WGS) entry which is preliminary data.</text>
</comment>
<dbReference type="InterPro" id="IPR008004">
    <property type="entry name" value="OCTOPUS-like"/>
</dbReference>
<proteinExistence type="predicted"/>
<reference evidence="1 2" key="1">
    <citation type="journal article" date="2020" name="IScience">
        <title>Genome Sequencing of the Endangered Kingdonia uniflora (Circaeasteraceae, Ranunculales) Reveals Potential Mechanisms of Evolutionary Specialization.</title>
        <authorList>
            <person name="Sun Y."/>
            <person name="Deng T."/>
            <person name="Zhang A."/>
            <person name="Moore M.J."/>
            <person name="Landis J.B."/>
            <person name="Lin N."/>
            <person name="Zhang H."/>
            <person name="Zhang X."/>
            <person name="Huang J."/>
            <person name="Zhang X."/>
            <person name="Sun H."/>
            <person name="Wang H."/>
        </authorList>
    </citation>
    <scope>NUCLEOTIDE SEQUENCE [LARGE SCALE GENOMIC DNA]</scope>
    <source>
        <strain evidence="1">TB1705</strain>
        <tissue evidence="1">Leaf</tissue>
    </source>
</reference>
<dbReference type="OrthoDB" id="1924480at2759"/>
<dbReference type="AlphaFoldDB" id="A0A7J7MCZ7"/>
<protein>
    <submittedName>
        <fullName evidence="1">Uncharacterized protein</fullName>
    </submittedName>
</protein>
<dbReference type="Proteomes" id="UP000541444">
    <property type="component" value="Unassembled WGS sequence"/>
</dbReference>
<organism evidence="1 2">
    <name type="scientific">Kingdonia uniflora</name>
    <dbReference type="NCBI Taxonomy" id="39325"/>
    <lineage>
        <taxon>Eukaryota</taxon>
        <taxon>Viridiplantae</taxon>
        <taxon>Streptophyta</taxon>
        <taxon>Embryophyta</taxon>
        <taxon>Tracheophyta</taxon>
        <taxon>Spermatophyta</taxon>
        <taxon>Magnoliopsida</taxon>
        <taxon>Ranunculales</taxon>
        <taxon>Circaeasteraceae</taxon>
        <taxon>Kingdonia</taxon>
    </lineage>
</organism>
<dbReference type="PANTHER" id="PTHR35995">
    <property type="entry name" value="OS04G0690500 PROTEIN"/>
    <property type="match status" value="1"/>
</dbReference>
<accession>A0A7J7MCZ7</accession>
<gene>
    <name evidence="1" type="ORF">GIB67_004602</name>
</gene>
<evidence type="ECO:0000313" key="2">
    <source>
        <dbReference type="Proteomes" id="UP000541444"/>
    </source>
</evidence>